<name>A0A6J6NG47_9ZZZZ</name>
<dbReference type="GO" id="GO:0015833">
    <property type="term" value="P:peptide transport"/>
    <property type="evidence" value="ECO:0007669"/>
    <property type="project" value="TreeGrafter"/>
</dbReference>
<reference evidence="4" key="1">
    <citation type="submission" date="2020-05" db="EMBL/GenBank/DDBJ databases">
        <authorList>
            <person name="Chiriac C."/>
            <person name="Salcher M."/>
            <person name="Ghai R."/>
            <person name="Kavagutti S V."/>
        </authorList>
    </citation>
    <scope>NUCLEOTIDE SEQUENCE</scope>
</reference>
<proteinExistence type="predicted"/>
<dbReference type="PANTHER" id="PTHR30290">
    <property type="entry name" value="PERIPLASMIC BINDING COMPONENT OF ABC TRANSPORTER"/>
    <property type="match status" value="1"/>
</dbReference>
<dbReference type="GO" id="GO:1904680">
    <property type="term" value="F:peptide transmembrane transporter activity"/>
    <property type="evidence" value="ECO:0007669"/>
    <property type="project" value="TreeGrafter"/>
</dbReference>
<feature type="compositionally biased region" description="Low complexity" evidence="2">
    <location>
        <begin position="44"/>
        <end position="54"/>
    </location>
</feature>
<dbReference type="GO" id="GO:0042597">
    <property type="term" value="C:periplasmic space"/>
    <property type="evidence" value="ECO:0007669"/>
    <property type="project" value="UniProtKB-ARBA"/>
</dbReference>
<dbReference type="GO" id="GO:0043190">
    <property type="term" value="C:ATP-binding cassette (ABC) transporter complex"/>
    <property type="evidence" value="ECO:0007669"/>
    <property type="project" value="InterPro"/>
</dbReference>
<evidence type="ECO:0000256" key="1">
    <source>
        <dbReference type="ARBA" id="ARBA00022729"/>
    </source>
</evidence>
<dbReference type="EMBL" id="CAEZXM010000049">
    <property type="protein sequence ID" value="CAB4683978.1"/>
    <property type="molecule type" value="Genomic_DNA"/>
</dbReference>
<dbReference type="PANTHER" id="PTHR30290:SF38">
    <property type="entry name" value="D,D-DIPEPTIDE-BINDING PERIPLASMIC PROTEIN DDPA-RELATED"/>
    <property type="match status" value="1"/>
</dbReference>
<dbReference type="InterPro" id="IPR039424">
    <property type="entry name" value="SBP_5"/>
</dbReference>
<dbReference type="Gene3D" id="3.10.105.10">
    <property type="entry name" value="Dipeptide-binding Protein, Domain 3"/>
    <property type="match status" value="1"/>
</dbReference>
<gene>
    <name evidence="4" type="ORF">UFOPK2366_00384</name>
</gene>
<evidence type="ECO:0000313" key="4">
    <source>
        <dbReference type="EMBL" id="CAB4683978.1"/>
    </source>
</evidence>
<dbReference type="PROSITE" id="PS51257">
    <property type="entry name" value="PROKAR_LIPOPROTEIN"/>
    <property type="match status" value="1"/>
</dbReference>
<dbReference type="Pfam" id="PF00496">
    <property type="entry name" value="SBP_bac_5"/>
    <property type="match status" value="1"/>
</dbReference>
<dbReference type="PIRSF" id="PIRSF002741">
    <property type="entry name" value="MppA"/>
    <property type="match status" value="1"/>
</dbReference>
<dbReference type="SUPFAM" id="SSF53850">
    <property type="entry name" value="Periplasmic binding protein-like II"/>
    <property type="match status" value="1"/>
</dbReference>
<evidence type="ECO:0000259" key="3">
    <source>
        <dbReference type="Pfam" id="PF00496"/>
    </source>
</evidence>
<dbReference type="Gene3D" id="3.40.190.10">
    <property type="entry name" value="Periplasmic binding protein-like II"/>
    <property type="match status" value="1"/>
</dbReference>
<sequence length="576" mass="62374">MGTKERSTQRRRGVAFAATALSLALIAGACSSDSGTGTAGTTGDGTSDTTGGSTVDTIVEEGTPVDGGTLRYGLEADVDGLNPTTSALSAPGYVMAEAVFDTLARVAEDGSVVPYLAESFTPSADYMSWTVKLRPGIKFTDGADLNADAVIKAFTAQQTAALVGLAVRPFYPETGATEKIDDLTVQFNQLDANHYWPSALTSQLGMMPSPLWLDAAAADPTLNQKPVGTGPFMFDSRTSDNVTRFVKNPNYWNGTVHLDAVEFYPVPDPATMLDLLNNGDLDALHTTDQTTIKDLKSNADVVNMLDDTGEESFQMINSQNPPFDDIRVRQALAFATPKAKQLELIGLGEVRSADQMFTPESPYFNPDVKQDADQPDKALPLVAAYCAEKGTVINPVLNQPTCTNGKVNMEYQFVGPSAVGLRSAEIFEEGWKVAFNVTRDEVNQQDHIQQNALGQSNVLGWRQFGAIDPWADSVWLLCRTVGAISLNWPRYCDPARDTLLLDAQNTDDPAKRAEGYKALAQNMHDAYTYIFINHTLWTNSFAKNVHGTCAIKSPEGVALKCTSNGLTWLDSTWMDQ</sequence>
<keyword evidence="1" id="KW-0732">Signal</keyword>
<protein>
    <submittedName>
        <fullName evidence="4">Unannotated protein</fullName>
    </submittedName>
</protein>
<evidence type="ECO:0000256" key="2">
    <source>
        <dbReference type="SAM" id="MobiDB-lite"/>
    </source>
</evidence>
<feature type="domain" description="Solute-binding protein family 5" evidence="3">
    <location>
        <begin position="112"/>
        <end position="390"/>
    </location>
</feature>
<dbReference type="InterPro" id="IPR030678">
    <property type="entry name" value="Peptide/Ni-bd"/>
</dbReference>
<feature type="region of interest" description="Disordered" evidence="2">
    <location>
        <begin position="33"/>
        <end position="57"/>
    </location>
</feature>
<dbReference type="AlphaFoldDB" id="A0A6J6NG47"/>
<dbReference type="InterPro" id="IPR000914">
    <property type="entry name" value="SBP_5_dom"/>
</dbReference>
<organism evidence="4">
    <name type="scientific">freshwater metagenome</name>
    <dbReference type="NCBI Taxonomy" id="449393"/>
    <lineage>
        <taxon>unclassified sequences</taxon>
        <taxon>metagenomes</taxon>
        <taxon>ecological metagenomes</taxon>
    </lineage>
</organism>
<accession>A0A6J6NG47</accession>